<comment type="caution">
    <text evidence="4">The sequence shown here is derived from an EMBL/GenBank/DDBJ whole genome shotgun (WGS) entry which is preliminary data.</text>
</comment>
<reference evidence="4 5" key="1">
    <citation type="journal article" date="2015" name="Genome Announc.">
        <title>Expanding the biotechnology potential of lactobacilli through comparative genomics of 213 strains and associated genera.</title>
        <authorList>
            <person name="Sun Z."/>
            <person name="Harris H.M."/>
            <person name="McCann A."/>
            <person name="Guo C."/>
            <person name="Argimon S."/>
            <person name="Zhang W."/>
            <person name="Yang X."/>
            <person name="Jeffery I.B."/>
            <person name="Cooney J.C."/>
            <person name="Kagawa T.F."/>
            <person name="Liu W."/>
            <person name="Song Y."/>
            <person name="Salvetti E."/>
            <person name="Wrobel A."/>
            <person name="Rasinkangas P."/>
            <person name="Parkhill J."/>
            <person name="Rea M.C."/>
            <person name="O'Sullivan O."/>
            <person name="Ritari J."/>
            <person name="Douillard F.P."/>
            <person name="Paul Ross R."/>
            <person name="Yang R."/>
            <person name="Briner A.E."/>
            <person name="Felis G.E."/>
            <person name="de Vos W.M."/>
            <person name="Barrangou R."/>
            <person name="Klaenhammer T.R."/>
            <person name="Caufield P.W."/>
            <person name="Cui Y."/>
            <person name="Zhang H."/>
            <person name="O'Toole P.W."/>
        </authorList>
    </citation>
    <scope>NUCLEOTIDE SEQUENCE [LARGE SCALE GENOMIC DNA]</scope>
    <source>
        <strain evidence="4 5">DSM 20253</strain>
    </source>
</reference>
<dbReference type="InterPro" id="IPR000825">
    <property type="entry name" value="SUF_FeS_clus_asmbl_SufBD_core"/>
</dbReference>
<evidence type="ECO:0000313" key="4">
    <source>
        <dbReference type="EMBL" id="KRM98577.1"/>
    </source>
</evidence>
<dbReference type="InterPro" id="IPR037284">
    <property type="entry name" value="SUF_FeS_clus_asmbl_SufBD_sf"/>
</dbReference>
<dbReference type="PANTHER" id="PTHR30508:SF1">
    <property type="entry name" value="UPF0051 PROTEIN ABCI8, CHLOROPLASTIC-RELATED"/>
    <property type="match status" value="1"/>
</dbReference>
<protein>
    <submittedName>
        <fullName evidence="4">Iron sulfur ABC transporter</fullName>
    </submittedName>
</protein>
<evidence type="ECO:0000259" key="2">
    <source>
        <dbReference type="Pfam" id="PF01458"/>
    </source>
</evidence>
<dbReference type="AlphaFoldDB" id="A0A0R2D3W0"/>
<comment type="similarity">
    <text evidence="1">Belongs to the iron-sulfur cluster assembly SufBD family.</text>
</comment>
<dbReference type="Pfam" id="PF19295">
    <property type="entry name" value="SufBD_N"/>
    <property type="match status" value="1"/>
</dbReference>
<dbReference type="RefSeq" id="WP_057873741.1">
    <property type="nucleotide sequence ID" value="NZ_AYYI01000030.1"/>
</dbReference>
<dbReference type="PANTHER" id="PTHR30508">
    <property type="entry name" value="FES CLUSTER ASSEMBLY PROTEIN SUF"/>
    <property type="match status" value="1"/>
</dbReference>
<keyword evidence="5" id="KW-1185">Reference proteome</keyword>
<feature type="domain" description="SUF system FeS cluster assembly SufBD N-terminal" evidence="3">
    <location>
        <begin position="86"/>
        <end position="166"/>
    </location>
</feature>
<evidence type="ECO:0000259" key="3">
    <source>
        <dbReference type="Pfam" id="PF19295"/>
    </source>
</evidence>
<dbReference type="STRING" id="1423796.FC24_GL001171"/>
<proteinExistence type="inferred from homology"/>
<dbReference type="SUPFAM" id="SSF101960">
    <property type="entry name" value="Stabilizer of iron transporter SufD"/>
    <property type="match status" value="1"/>
</dbReference>
<dbReference type="NCBIfam" id="TIGR01981">
    <property type="entry name" value="sufD"/>
    <property type="match status" value="1"/>
</dbReference>
<dbReference type="PATRIC" id="fig|1423796.3.peg.1196"/>
<organism evidence="4 5">
    <name type="scientific">Loigolactobacillus rennini DSM 20253</name>
    <dbReference type="NCBI Taxonomy" id="1423796"/>
    <lineage>
        <taxon>Bacteria</taxon>
        <taxon>Bacillati</taxon>
        <taxon>Bacillota</taxon>
        <taxon>Bacilli</taxon>
        <taxon>Lactobacillales</taxon>
        <taxon>Lactobacillaceae</taxon>
        <taxon>Loigolactobacillus</taxon>
    </lineage>
</organism>
<dbReference type="Proteomes" id="UP000051638">
    <property type="component" value="Unassembled WGS sequence"/>
</dbReference>
<name>A0A0R2D3W0_9LACO</name>
<dbReference type="GO" id="GO:0016226">
    <property type="term" value="P:iron-sulfur cluster assembly"/>
    <property type="evidence" value="ECO:0007669"/>
    <property type="project" value="InterPro"/>
</dbReference>
<evidence type="ECO:0000256" key="1">
    <source>
        <dbReference type="ARBA" id="ARBA00043967"/>
    </source>
</evidence>
<accession>A0A0R2D3W0</accession>
<dbReference type="InterPro" id="IPR055346">
    <property type="entry name" value="Fe-S_cluster_assembly_SufBD"/>
</dbReference>
<dbReference type="Pfam" id="PF01458">
    <property type="entry name" value="SUFBD_core"/>
    <property type="match status" value="1"/>
</dbReference>
<dbReference type="InterPro" id="IPR011542">
    <property type="entry name" value="SUF_FeS_clus_asmbl_SufD"/>
</dbReference>
<dbReference type="InterPro" id="IPR045595">
    <property type="entry name" value="SufBD_N"/>
</dbReference>
<dbReference type="EMBL" id="AYYI01000030">
    <property type="protein sequence ID" value="KRM98577.1"/>
    <property type="molecule type" value="Genomic_DNA"/>
</dbReference>
<sequence length="435" mass="47578">METTKAEIELKPAVSAFSAAHDEPAWLRDLRLKMLEQYPKLALPKFDKISYKKWPLTAATKPVVQESAASALADLSLDRANAKNVLVMLGQTVIKAKLDPELAAKGVIFTDIFTAVREHPELVKRYFMTTAVKADANRLTAFHAAFLNGGAFLYVPKNVVIKDAIQSYYIQDSTRDQDFVHHVLVVADENSEVTYSENYATVGDKPNLANVIAEVIGKANSHIHFSAVDQLAQNTTGYVSRQGRLAEDARVDWAVGAMNDGHAIVDFNTDLIGRGSHAEVKVVAVTTGEQLQGINTHVTNIGKHTIGHILQHGVILENSALIFNGVGHIVKGAQGSDAQQESRVLMLSTHARGDANPILLIDENDVTAGHAASVGRVDESQMYYLMSRGIDKKMAERLVIRGFLGNVLTEIPAKEVRQQLTATIERKLENGQKSE</sequence>
<gene>
    <name evidence="4" type="ORF">FC24_GL001171</name>
</gene>
<dbReference type="OrthoDB" id="9803529at2"/>
<evidence type="ECO:0000313" key="5">
    <source>
        <dbReference type="Proteomes" id="UP000051638"/>
    </source>
</evidence>
<feature type="domain" description="SUF system FeS cluster assembly SufBD core" evidence="2">
    <location>
        <begin position="175"/>
        <end position="403"/>
    </location>
</feature>